<dbReference type="GO" id="GO:0005783">
    <property type="term" value="C:endoplasmic reticulum"/>
    <property type="evidence" value="ECO:0007669"/>
    <property type="project" value="TreeGrafter"/>
</dbReference>
<keyword evidence="5 6" id="KW-0472">Membrane</keyword>
<dbReference type="PANTHER" id="PTHR13414">
    <property type="entry name" value="HUEL-CATION TRANSPORTER"/>
    <property type="match status" value="1"/>
</dbReference>
<comment type="caution">
    <text evidence="9">The sequence shown here is derived from an EMBL/GenBank/DDBJ whole genome shotgun (WGS) entry which is preliminary data.</text>
</comment>
<evidence type="ECO:0000313" key="9">
    <source>
        <dbReference type="EMBL" id="CAK7911858.1"/>
    </source>
</evidence>
<dbReference type="GO" id="GO:0016020">
    <property type="term" value="C:membrane"/>
    <property type="evidence" value="ECO:0007669"/>
    <property type="project" value="UniProtKB-SubCell"/>
</dbReference>
<evidence type="ECO:0000313" key="10">
    <source>
        <dbReference type="Proteomes" id="UP001162060"/>
    </source>
</evidence>
<evidence type="ECO:0000256" key="4">
    <source>
        <dbReference type="ARBA" id="ARBA00022989"/>
    </source>
</evidence>
<sequence>MIGNTLIMTLKVLAWLKTGSNAMLSEAIHSLVDTDTSNQAILILGLKQASGVPHKKHQYGYTRAAYFGLFISALGLCWLGSGVTVVHGIQSLLDPPKELFLSWEVWGVLAASFGIDGWVLKRSVQELRASQPQDMSFYKHVTRTKDPFLMAVLLEDMSACSASVSMGVLLGGAAISLIRMNQKYLLGQSVEPEIEKGIRELLLARPSIDNVYAVQSQWVGPSTFSYKAEVDFDGTYLAAKLLRMYKPDVTRLVEKEVQEVEEVIRGIYPEAAFIEWEPDGKESEMRAVLSVQTKSFRTSEREAMTRALALLARTLERKTTGADRPGTTGTSEYMFSGGTCDSVDLLVFNRRWKLRIKCTSTTDQIRERVLCQYRET</sequence>
<evidence type="ECO:0000256" key="3">
    <source>
        <dbReference type="ARBA" id="ARBA00022692"/>
    </source>
</evidence>
<feature type="transmembrane region" description="Helical" evidence="6">
    <location>
        <begin position="64"/>
        <end position="89"/>
    </location>
</feature>
<dbReference type="Gene3D" id="1.20.1510.10">
    <property type="entry name" value="Cation efflux protein transmembrane domain"/>
    <property type="match status" value="1"/>
</dbReference>
<evidence type="ECO:0000259" key="8">
    <source>
        <dbReference type="Pfam" id="PF01545"/>
    </source>
</evidence>
<keyword evidence="4 6" id="KW-1133">Transmembrane helix</keyword>
<dbReference type="InterPro" id="IPR027469">
    <property type="entry name" value="Cation_efflux_TMD_sf"/>
</dbReference>
<evidence type="ECO:0000256" key="6">
    <source>
        <dbReference type="SAM" id="Phobius"/>
    </source>
</evidence>
<dbReference type="GO" id="GO:0006829">
    <property type="term" value="P:zinc ion transport"/>
    <property type="evidence" value="ECO:0007669"/>
    <property type="project" value="InterPro"/>
</dbReference>
<protein>
    <recommendedName>
        <fullName evidence="8">Cation efflux protein transmembrane domain-containing protein</fullName>
    </recommendedName>
</protein>
<dbReference type="Proteomes" id="UP001162060">
    <property type="component" value="Unassembled WGS sequence"/>
</dbReference>
<gene>
    <name evidence="9" type="ORF">PM001_LOCUS4448</name>
</gene>
<reference evidence="9" key="1">
    <citation type="submission" date="2024-01" db="EMBL/GenBank/DDBJ databases">
        <authorList>
            <person name="Webb A."/>
        </authorList>
    </citation>
    <scope>NUCLEOTIDE SEQUENCE</scope>
    <source>
        <strain evidence="9">Pm1</strain>
    </source>
</reference>
<accession>A0AAV1TBA7</accession>
<keyword evidence="7" id="KW-0732">Signal</keyword>
<evidence type="ECO:0000256" key="2">
    <source>
        <dbReference type="ARBA" id="ARBA00022448"/>
    </source>
</evidence>
<dbReference type="PANTHER" id="PTHR13414:SF9">
    <property type="entry name" value="PROTON-COUPLED ZINC ANTIPORTER SLC30A9, MITOCHONDRIAL"/>
    <property type="match status" value="1"/>
</dbReference>
<dbReference type="SUPFAM" id="SSF161111">
    <property type="entry name" value="Cation efflux protein transmembrane domain-like"/>
    <property type="match status" value="1"/>
</dbReference>
<evidence type="ECO:0000256" key="1">
    <source>
        <dbReference type="ARBA" id="ARBA00004141"/>
    </source>
</evidence>
<dbReference type="AlphaFoldDB" id="A0AAV1TBA7"/>
<proteinExistence type="predicted"/>
<dbReference type="InterPro" id="IPR058533">
    <property type="entry name" value="Cation_efflux_TM"/>
</dbReference>
<dbReference type="InterPro" id="IPR040177">
    <property type="entry name" value="SLC30A9"/>
</dbReference>
<organism evidence="9 10">
    <name type="scientific">Peronospora matthiolae</name>
    <dbReference type="NCBI Taxonomy" id="2874970"/>
    <lineage>
        <taxon>Eukaryota</taxon>
        <taxon>Sar</taxon>
        <taxon>Stramenopiles</taxon>
        <taxon>Oomycota</taxon>
        <taxon>Peronosporomycetes</taxon>
        <taxon>Peronosporales</taxon>
        <taxon>Peronosporaceae</taxon>
        <taxon>Peronospora</taxon>
    </lineage>
</organism>
<feature type="domain" description="Cation efflux protein transmembrane" evidence="8">
    <location>
        <begin position="3"/>
        <end position="178"/>
    </location>
</feature>
<dbReference type="Pfam" id="PF01545">
    <property type="entry name" value="Cation_efflux"/>
    <property type="match status" value="1"/>
</dbReference>
<dbReference type="EMBL" id="CAKLBY020000038">
    <property type="protein sequence ID" value="CAK7911858.1"/>
    <property type="molecule type" value="Genomic_DNA"/>
</dbReference>
<evidence type="ECO:0000256" key="7">
    <source>
        <dbReference type="SAM" id="SignalP"/>
    </source>
</evidence>
<keyword evidence="3 6" id="KW-0812">Transmembrane</keyword>
<comment type="subcellular location">
    <subcellularLocation>
        <location evidence="1">Membrane</location>
        <topology evidence="1">Multi-pass membrane protein</topology>
    </subcellularLocation>
</comment>
<name>A0AAV1TBA7_9STRA</name>
<evidence type="ECO:0000256" key="5">
    <source>
        <dbReference type="ARBA" id="ARBA00023136"/>
    </source>
</evidence>
<dbReference type="GO" id="GO:0008324">
    <property type="term" value="F:monoatomic cation transmembrane transporter activity"/>
    <property type="evidence" value="ECO:0007669"/>
    <property type="project" value="InterPro"/>
</dbReference>
<feature type="chain" id="PRO_5043427083" description="Cation efflux protein transmembrane domain-containing protein" evidence="7">
    <location>
        <begin position="23"/>
        <end position="376"/>
    </location>
</feature>
<dbReference type="GO" id="GO:0006882">
    <property type="term" value="P:intracellular zinc ion homeostasis"/>
    <property type="evidence" value="ECO:0007669"/>
    <property type="project" value="TreeGrafter"/>
</dbReference>
<feature type="signal peptide" evidence="7">
    <location>
        <begin position="1"/>
        <end position="22"/>
    </location>
</feature>
<keyword evidence="2" id="KW-0813">Transport</keyword>